<feature type="domain" description="CBS" evidence="3">
    <location>
        <begin position="74"/>
        <end position="132"/>
    </location>
</feature>
<proteinExistence type="predicted"/>
<dbReference type="PANTHER" id="PTHR43080:SF2">
    <property type="entry name" value="CBS DOMAIN-CONTAINING PROTEIN"/>
    <property type="match status" value="1"/>
</dbReference>
<dbReference type="EMBL" id="JAGIYZ010000010">
    <property type="protein sequence ID" value="MBP0464549.1"/>
    <property type="molecule type" value="Genomic_DNA"/>
</dbReference>
<evidence type="ECO:0000313" key="5">
    <source>
        <dbReference type="Proteomes" id="UP000680815"/>
    </source>
</evidence>
<evidence type="ECO:0000256" key="2">
    <source>
        <dbReference type="PROSITE-ProRule" id="PRU00703"/>
    </source>
</evidence>
<keyword evidence="1 2" id="KW-0129">CBS domain</keyword>
<dbReference type="Proteomes" id="UP000680815">
    <property type="component" value="Unassembled WGS sequence"/>
</dbReference>
<evidence type="ECO:0000313" key="4">
    <source>
        <dbReference type="EMBL" id="MBP0464549.1"/>
    </source>
</evidence>
<dbReference type="InterPro" id="IPR000644">
    <property type="entry name" value="CBS_dom"/>
</dbReference>
<dbReference type="Pfam" id="PF00571">
    <property type="entry name" value="CBS"/>
    <property type="match status" value="2"/>
</dbReference>
<protein>
    <submittedName>
        <fullName evidence="4">CBS domain-containing protein</fullName>
    </submittedName>
</protein>
<name>A0ABS4ATH6_9PROT</name>
<dbReference type="InterPro" id="IPR046342">
    <property type="entry name" value="CBS_dom_sf"/>
</dbReference>
<gene>
    <name evidence="4" type="ORF">J5Y09_11585</name>
</gene>
<dbReference type="InterPro" id="IPR051257">
    <property type="entry name" value="Diverse_CBS-Domain"/>
</dbReference>
<dbReference type="SUPFAM" id="SSF54631">
    <property type="entry name" value="CBS-domain pair"/>
    <property type="match status" value="1"/>
</dbReference>
<dbReference type="CDD" id="cd02205">
    <property type="entry name" value="CBS_pair_SF"/>
    <property type="match status" value="1"/>
</dbReference>
<comment type="caution">
    <text evidence="4">The sequence shown here is derived from an EMBL/GenBank/DDBJ whole genome shotgun (WGS) entry which is preliminary data.</text>
</comment>
<feature type="domain" description="CBS" evidence="3">
    <location>
        <begin position="7"/>
        <end position="64"/>
    </location>
</feature>
<evidence type="ECO:0000256" key="1">
    <source>
        <dbReference type="ARBA" id="ARBA00023122"/>
    </source>
</evidence>
<dbReference type="PROSITE" id="PS51371">
    <property type="entry name" value="CBS"/>
    <property type="match status" value="2"/>
</dbReference>
<evidence type="ECO:0000259" key="3">
    <source>
        <dbReference type="PROSITE" id="PS51371"/>
    </source>
</evidence>
<accession>A0ABS4ATH6</accession>
<dbReference type="Gene3D" id="3.10.580.10">
    <property type="entry name" value="CBS-domain"/>
    <property type="match status" value="1"/>
</dbReference>
<dbReference type="RefSeq" id="WP_209351945.1">
    <property type="nucleotide sequence ID" value="NZ_JAGIYZ010000010.1"/>
</dbReference>
<sequence>MVVATLLEHQRTPWTTPETPLAEAARLMAATGYGMLPVLCRDGRLIGMVAERDVLRLAAERRAGLRGLAVEAAMSRDPAALPAGAPIDAALRAIASAEARHLPVCDSEGRVLGLVGLADLLRSGAALPIPATTKEESRP</sequence>
<keyword evidence="5" id="KW-1185">Reference proteome</keyword>
<dbReference type="SMART" id="SM00116">
    <property type="entry name" value="CBS"/>
    <property type="match status" value="2"/>
</dbReference>
<organism evidence="4 5">
    <name type="scientific">Roseomonas nitratireducens</name>
    <dbReference type="NCBI Taxonomy" id="2820810"/>
    <lineage>
        <taxon>Bacteria</taxon>
        <taxon>Pseudomonadati</taxon>
        <taxon>Pseudomonadota</taxon>
        <taxon>Alphaproteobacteria</taxon>
        <taxon>Acetobacterales</taxon>
        <taxon>Roseomonadaceae</taxon>
        <taxon>Roseomonas</taxon>
    </lineage>
</organism>
<reference evidence="4 5" key="1">
    <citation type="submission" date="2021-03" db="EMBL/GenBank/DDBJ databases">
        <authorList>
            <person name="So Y."/>
        </authorList>
    </citation>
    <scope>NUCLEOTIDE SEQUENCE [LARGE SCALE GENOMIC DNA]</scope>
    <source>
        <strain evidence="4 5">PWR1</strain>
    </source>
</reference>
<dbReference type="PANTHER" id="PTHR43080">
    <property type="entry name" value="CBS DOMAIN-CONTAINING PROTEIN CBSX3, MITOCHONDRIAL"/>
    <property type="match status" value="1"/>
</dbReference>